<dbReference type="OrthoDB" id="5985221at2759"/>
<dbReference type="InterPro" id="IPR000719">
    <property type="entry name" value="Prot_kinase_dom"/>
</dbReference>
<reference evidence="1" key="1">
    <citation type="submission" date="2020-04" db="EMBL/GenBank/DDBJ databases">
        <authorList>
            <person name="Alioto T."/>
            <person name="Alioto T."/>
            <person name="Gomez Garrido J."/>
        </authorList>
    </citation>
    <scope>NUCLEOTIDE SEQUENCE</scope>
    <source>
        <strain evidence="1">A484AB</strain>
    </source>
</reference>
<evidence type="ECO:0000313" key="1">
    <source>
        <dbReference type="EMBL" id="CAB4005150.1"/>
    </source>
</evidence>
<dbReference type="Pfam" id="PF00069">
    <property type="entry name" value="Pkinase"/>
    <property type="match status" value="1"/>
</dbReference>
<evidence type="ECO:0000313" key="2">
    <source>
        <dbReference type="Proteomes" id="UP001152795"/>
    </source>
</evidence>
<dbReference type="InterPro" id="IPR017441">
    <property type="entry name" value="Protein_kinase_ATP_BS"/>
</dbReference>
<dbReference type="GO" id="GO:0005524">
    <property type="term" value="F:ATP binding"/>
    <property type="evidence" value="ECO:0007669"/>
    <property type="project" value="UniProtKB-UniRule"/>
</dbReference>
<keyword evidence="1" id="KW-0418">Kinase</keyword>
<dbReference type="AlphaFoldDB" id="A0A7D9IH23"/>
<comment type="caution">
    <text evidence="1">The sequence shown here is derived from an EMBL/GenBank/DDBJ whole genome shotgun (WGS) entry which is preliminary data.</text>
</comment>
<dbReference type="EMBL" id="CACRXK020005108">
    <property type="protein sequence ID" value="CAB4005150.1"/>
    <property type="molecule type" value="Genomic_DNA"/>
</dbReference>
<proteinExistence type="predicted"/>
<name>A0A7D9IH23_PARCT</name>
<organism evidence="1 2">
    <name type="scientific">Paramuricea clavata</name>
    <name type="common">Red gorgonian</name>
    <name type="synonym">Violescent sea-whip</name>
    <dbReference type="NCBI Taxonomy" id="317549"/>
    <lineage>
        <taxon>Eukaryota</taxon>
        <taxon>Metazoa</taxon>
        <taxon>Cnidaria</taxon>
        <taxon>Anthozoa</taxon>
        <taxon>Octocorallia</taxon>
        <taxon>Malacalcyonacea</taxon>
        <taxon>Plexauridae</taxon>
        <taxon>Paramuricea</taxon>
    </lineage>
</organism>
<gene>
    <name evidence="1" type="ORF">PACLA_8A059299</name>
</gene>
<keyword evidence="1" id="KW-0808">Transferase</keyword>
<dbReference type="PROSITE" id="PS00107">
    <property type="entry name" value="PROTEIN_KINASE_ATP"/>
    <property type="match status" value="1"/>
</dbReference>
<accession>A0A7D9IH23</accession>
<sequence length="161" mass="18553">MEQKCSELNKISTSLKTKAKKDPELPKFEWKLFEEKKLGCGTFGSVYLAKYKGKTRKVVAKNSNVESIDSKSCFVKEASLLNSTKGHRNIIRFPEFSIMMEYSCFDFRPFGVEKSLYTLEDFVHFVDEFDFASFTNFMPTAAKDVVEVLKYLHGKNIVIIQ</sequence>
<protein>
    <submittedName>
        <fullName evidence="1">Tyrosine kinase</fullName>
    </submittedName>
</protein>
<dbReference type="PROSITE" id="PS50011">
    <property type="entry name" value="PROTEIN_KINASE_DOM"/>
    <property type="match status" value="1"/>
</dbReference>
<dbReference type="Proteomes" id="UP001152795">
    <property type="component" value="Unassembled WGS sequence"/>
</dbReference>
<keyword evidence="2" id="KW-1185">Reference proteome</keyword>
<dbReference type="InterPro" id="IPR011009">
    <property type="entry name" value="Kinase-like_dom_sf"/>
</dbReference>
<dbReference type="SUPFAM" id="SSF56112">
    <property type="entry name" value="Protein kinase-like (PK-like)"/>
    <property type="match status" value="1"/>
</dbReference>
<dbReference type="Gene3D" id="1.10.510.10">
    <property type="entry name" value="Transferase(Phosphotransferase) domain 1"/>
    <property type="match status" value="1"/>
</dbReference>
<dbReference type="GO" id="GO:0004672">
    <property type="term" value="F:protein kinase activity"/>
    <property type="evidence" value="ECO:0007669"/>
    <property type="project" value="InterPro"/>
</dbReference>